<dbReference type="Gene3D" id="1.20.58.2180">
    <property type="match status" value="1"/>
</dbReference>
<dbReference type="PROSITE" id="PS50983">
    <property type="entry name" value="FE_B12_PBP"/>
    <property type="match status" value="1"/>
</dbReference>
<dbReference type="EMBL" id="BAQD01000124">
    <property type="protein sequence ID" value="GBQ08593.1"/>
    <property type="molecule type" value="Genomic_DNA"/>
</dbReference>
<dbReference type="SUPFAM" id="SSF53807">
    <property type="entry name" value="Helical backbone' metal receptor"/>
    <property type="match status" value="1"/>
</dbReference>
<evidence type="ECO:0000259" key="1">
    <source>
        <dbReference type="PROSITE" id="PS50983"/>
    </source>
</evidence>
<protein>
    <recommendedName>
        <fullName evidence="1">Fe/B12 periplasmic-binding domain-containing protein</fullName>
    </recommendedName>
</protein>
<reference evidence="2" key="1">
    <citation type="submission" date="2013-04" db="EMBL/GenBank/DDBJ databases">
        <title>The genome sequencing project of 58 acetic acid bacteria.</title>
        <authorList>
            <person name="Okamoto-Kainuma A."/>
            <person name="Ishikawa M."/>
            <person name="Umino S."/>
            <person name="Koizumi Y."/>
            <person name="Shiwa Y."/>
            <person name="Yoshikawa H."/>
            <person name="Matsutani M."/>
            <person name="Matsushita K."/>
        </authorList>
    </citation>
    <scope>NUCLEOTIDE SEQUENCE</scope>
    <source>
        <strain evidence="2">DSM 15669</strain>
    </source>
</reference>
<sequence>MWNPDLIIIPASAPEHDFFQSHPILSRLRAVQNHRVYRNPAGLFLWDRYGPELLLQLDWAKQIVTAGHSDEGAMMDRIVAFYRDFYGLHVSNWEAGRMLAALPPSPF</sequence>
<dbReference type="InterPro" id="IPR002491">
    <property type="entry name" value="ABC_transptr_periplasmic_BD"/>
</dbReference>
<organism evidence="2 3">
    <name type="scientific">Saccharibacter floricola DSM 15669</name>
    <dbReference type="NCBI Taxonomy" id="1123227"/>
    <lineage>
        <taxon>Bacteria</taxon>
        <taxon>Pseudomonadati</taxon>
        <taxon>Pseudomonadota</taxon>
        <taxon>Alphaproteobacteria</taxon>
        <taxon>Acetobacterales</taxon>
        <taxon>Acetobacteraceae</taxon>
        <taxon>Saccharibacter</taxon>
    </lineage>
</organism>
<proteinExistence type="predicted"/>
<dbReference type="Proteomes" id="UP001062901">
    <property type="component" value="Unassembled WGS sequence"/>
</dbReference>
<gene>
    <name evidence="2" type="ORF">AA15669_1828</name>
</gene>
<keyword evidence="3" id="KW-1185">Reference proteome</keyword>
<dbReference type="Gene3D" id="3.40.50.1980">
    <property type="entry name" value="Nitrogenase molybdenum iron protein domain"/>
    <property type="match status" value="1"/>
</dbReference>
<feature type="domain" description="Fe/B12 periplasmic-binding" evidence="1">
    <location>
        <begin position="1"/>
        <end position="71"/>
    </location>
</feature>
<evidence type="ECO:0000313" key="3">
    <source>
        <dbReference type="Proteomes" id="UP001062901"/>
    </source>
</evidence>
<evidence type="ECO:0000313" key="2">
    <source>
        <dbReference type="EMBL" id="GBQ08593.1"/>
    </source>
</evidence>
<accession>A0ABQ0P198</accession>
<comment type="caution">
    <text evidence="2">The sequence shown here is derived from an EMBL/GenBank/DDBJ whole genome shotgun (WGS) entry which is preliminary data.</text>
</comment>
<name>A0ABQ0P198_9PROT</name>